<dbReference type="KEGG" id="kphy:AOZ06_07430"/>
<dbReference type="InterPro" id="IPR029058">
    <property type="entry name" value="AB_hydrolase_fold"/>
</dbReference>
<proteinExistence type="predicted"/>
<keyword evidence="3" id="KW-1185">Reference proteome</keyword>
<dbReference type="Gene3D" id="3.40.50.1820">
    <property type="entry name" value="alpha/beta hydrolase"/>
    <property type="match status" value="1"/>
</dbReference>
<dbReference type="STRING" id="860235.AOZ06_07430"/>
<gene>
    <name evidence="2" type="ORF">AOZ06_07430</name>
</gene>
<evidence type="ECO:0000256" key="1">
    <source>
        <dbReference type="SAM" id="SignalP"/>
    </source>
</evidence>
<evidence type="ECO:0000313" key="3">
    <source>
        <dbReference type="Proteomes" id="UP000063699"/>
    </source>
</evidence>
<keyword evidence="1" id="KW-0732">Signal</keyword>
<dbReference type="SUPFAM" id="SSF53474">
    <property type="entry name" value="alpha/beta-Hydrolases"/>
    <property type="match status" value="1"/>
</dbReference>
<dbReference type="OrthoDB" id="7197847at2"/>
<name>A0A0N9IDS0_9PSEU</name>
<dbReference type="EMBL" id="CP012752">
    <property type="protein sequence ID" value="ALG14617.1"/>
    <property type="molecule type" value="Genomic_DNA"/>
</dbReference>
<protein>
    <recommendedName>
        <fullName evidence="4">Aromatic ring-opening dioxygenase LigA</fullName>
    </recommendedName>
</protein>
<sequence length="450" mass="49011">MVIAVVAGMLALAVPATAAQPQHRSHAGTIGGVKFRVEVPSNWNGTLLLYSHGLYTQFGSPPVTMLANRLEDVPNWLLRNGFALAASEFEGYYGYTVEPALRDQIALLDWFGRNVGKPRRTIATGSSMGGGIAALLAERNPHRFDGVLGMCAEYDPQSTWNTGLDIAFVVKTLLAGDKDIDLVKARDPDASTEALQQAVVGAEQDATGRARIALAAALGNIPGWYDAHGPRPEDPIADQAEWIYWAYITGMGPKGGREDLERRAGGNPSFNIGVDYSRLLGKSHLRDEVRRAYRKAGADLDADLAKLAKAPRIAPDPQAVAYMYRNGVASGRLRVPMVTLHNARDGGAVSDQERWYADKLDRPDRIRQLYVDRGGHCAFSAAEELTALRTLLDKLDTGRWQATDPARLNSAAAAYGSTYQNVFDLLTISDKEMPPAFIDFTPPRSLRPSH</sequence>
<feature type="signal peptide" evidence="1">
    <location>
        <begin position="1"/>
        <end position="18"/>
    </location>
</feature>
<evidence type="ECO:0008006" key="4">
    <source>
        <dbReference type="Google" id="ProtNLM"/>
    </source>
</evidence>
<feature type="chain" id="PRO_5006036075" description="Aromatic ring-opening dioxygenase LigA" evidence="1">
    <location>
        <begin position="19"/>
        <end position="450"/>
    </location>
</feature>
<dbReference type="AlphaFoldDB" id="A0A0N9IDS0"/>
<accession>A0A0N9IDS0</accession>
<evidence type="ECO:0000313" key="2">
    <source>
        <dbReference type="EMBL" id="ALG14617.1"/>
    </source>
</evidence>
<dbReference type="Proteomes" id="UP000063699">
    <property type="component" value="Chromosome"/>
</dbReference>
<organism evidence="2 3">
    <name type="scientific">Kibdelosporangium phytohabitans</name>
    <dbReference type="NCBI Taxonomy" id="860235"/>
    <lineage>
        <taxon>Bacteria</taxon>
        <taxon>Bacillati</taxon>
        <taxon>Actinomycetota</taxon>
        <taxon>Actinomycetes</taxon>
        <taxon>Pseudonocardiales</taxon>
        <taxon>Pseudonocardiaceae</taxon>
        <taxon>Kibdelosporangium</taxon>
    </lineage>
</organism>
<reference evidence="2 3" key="1">
    <citation type="submission" date="2015-07" db="EMBL/GenBank/DDBJ databases">
        <title>Genome sequencing of Kibdelosporangium phytohabitans.</title>
        <authorList>
            <person name="Qin S."/>
            <person name="Xing K."/>
        </authorList>
    </citation>
    <scope>NUCLEOTIDE SEQUENCE [LARGE SCALE GENOMIC DNA]</scope>
    <source>
        <strain evidence="2 3">KLBMP1111</strain>
    </source>
</reference>